<evidence type="ECO:0000256" key="5">
    <source>
        <dbReference type="PROSITE-ProRule" id="PRU00309"/>
    </source>
</evidence>
<dbReference type="PANTHER" id="PTHR35385:SF2">
    <property type="entry name" value="PROTEIN B, PUTATIVE-RELATED"/>
    <property type="match status" value="1"/>
</dbReference>
<name>A0AAE1TLC1_9EUCA</name>
<proteinExistence type="predicted"/>
<dbReference type="InterPro" id="IPR006612">
    <property type="entry name" value="THAP_Znf"/>
</dbReference>
<keyword evidence="1" id="KW-0479">Metal-binding</keyword>
<keyword evidence="2 5" id="KW-0863">Zinc-finger</keyword>
<gene>
    <name evidence="7" type="ORF">Pmani_037594</name>
</gene>
<dbReference type="SMART" id="SM00692">
    <property type="entry name" value="DM3"/>
    <property type="match status" value="1"/>
</dbReference>
<keyword evidence="4 5" id="KW-0238">DNA-binding</keyword>
<dbReference type="Proteomes" id="UP001292094">
    <property type="component" value="Unassembled WGS sequence"/>
</dbReference>
<evidence type="ECO:0000259" key="6">
    <source>
        <dbReference type="PROSITE" id="PS50950"/>
    </source>
</evidence>
<keyword evidence="8" id="KW-1185">Reference proteome</keyword>
<accession>A0AAE1TLC1</accession>
<dbReference type="SUPFAM" id="SSF57716">
    <property type="entry name" value="Glucocorticoid receptor-like (DNA-binding domain)"/>
    <property type="match status" value="1"/>
</dbReference>
<dbReference type="PROSITE" id="PS50950">
    <property type="entry name" value="ZF_THAP"/>
    <property type="match status" value="1"/>
</dbReference>
<feature type="domain" description="THAP-type" evidence="6">
    <location>
        <begin position="1"/>
        <end position="87"/>
    </location>
</feature>
<comment type="caution">
    <text evidence="7">The sequence shown here is derived from an EMBL/GenBank/DDBJ whole genome shotgun (WGS) entry which is preliminary data.</text>
</comment>
<keyword evidence="3" id="KW-0862">Zinc</keyword>
<dbReference type="InterPro" id="IPR038441">
    <property type="entry name" value="THAP_Znf_sf"/>
</dbReference>
<dbReference type="Pfam" id="PF05485">
    <property type="entry name" value="THAP"/>
    <property type="match status" value="1"/>
</dbReference>
<dbReference type="GO" id="GO:0008270">
    <property type="term" value="F:zinc ion binding"/>
    <property type="evidence" value="ECO:0007669"/>
    <property type="project" value="UniProtKB-KW"/>
</dbReference>
<dbReference type="GO" id="GO:0003677">
    <property type="term" value="F:DNA binding"/>
    <property type="evidence" value="ECO:0007669"/>
    <property type="project" value="UniProtKB-UniRule"/>
</dbReference>
<dbReference type="Gene3D" id="6.20.210.20">
    <property type="entry name" value="THAP domain"/>
    <property type="match status" value="1"/>
</dbReference>
<evidence type="ECO:0000256" key="3">
    <source>
        <dbReference type="ARBA" id="ARBA00022833"/>
    </source>
</evidence>
<dbReference type="EMBL" id="JAWZYT010005865">
    <property type="protein sequence ID" value="KAK4289431.1"/>
    <property type="molecule type" value="Genomic_DNA"/>
</dbReference>
<evidence type="ECO:0000313" key="8">
    <source>
        <dbReference type="Proteomes" id="UP001292094"/>
    </source>
</evidence>
<dbReference type="PANTHER" id="PTHR35385">
    <property type="entry name" value="PROTEIN B, PUTATIVE-RELATED-RELATED"/>
    <property type="match status" value="1"/>
</dbReference>
<evidence type="ECO:0000313" key="7">
    <source>
        <dbReference type="EMBL" id="KAK4289431.1"/>
    </source>
</evidence>
<evidence type="ECO:0000256" key="2">
    <source>
        <dbReference type="ARBA" id="ARBA00022771"/>
    </source>
</evidence>
<sequence>MEGRTHVCLICGNAKSTHPDFVYHRFPKENQRCNLWKSIVSIPRITEMTVEKLRRNYQICSRHFSPKHYMTGHFKSKLMHDAYPDQNLQSTGAAVLTKDSVVENSGYPGIEYQPRPHDGTLQAECAEVVDPEFGSLDVDSLRNLAGQTSPVMTESGENRAIVKLLEFLQKKYGKVVVVDIMDSSQDPNIYNFEKHGFRNVDVRQEGDCLKLRTNVKNRDDFQRWREVFCIQTNTCFNSYKLFDVGVRKAFRQRLICLHGVKTHKGVRKTSTGCSVFMDATIKIPHRQAIKSDPLLKEFPCFVMIQGKHNHPLDSADVLNQLRIPSSTRHVFEKYFEQGMTVSMAHRHHLMKMELCDDLHGQANPAINPSTNAIAYMRRTWMCREYSGLNCPSMFEAIQKFGKDNPELTLRFDHREDTSNFCVALITPFMRRAHTMLREAGEVVFVDATGCVDQLNTSVIPFLCAGPAGAVPLAILVTSSQDEVTLTKGFGMIREALGPSAFNGRGEPIAFITDNSDAERKALAVTWPTSQRFLCIFHMLQQVWQWLLNSKNAIRKDHSQVLMADTKALLYADSTEDFRDKWENFQDSSLAMTYPNFLRYLSSLVQQKEEWAVAFRAGTILRGHHTNNFCEATMSIIKDIVLNRCKAYNTAQLVVFVAEIFDYYMRQRLIDVALKRRRVKSVNVGKVSLDAVESLGSGKFKVFVSTRKSRHWLAVLAMGEEKSPKEDFFTDLSEIENKEVKNDEEMLVLSEVKVESECEDTSYTNEYASEDQEAVMAKVQEATEALQKAGASFGNKDSIPALDRFIQCMKSIHSTNQFNSEWWSWSWQDPFSTRMCIPQ</sequence>
<dbReference type="AlphaFoldDB" id="A0AAE1TLC1"/>
<evidence type="ECO:0000256" key="1">
    <source>
        <dbReference type="ARBA" id="ARBA00022723"/>
    </source>
</evidence>
<protein>
    <recommendedName>
        <fullName evidence="6">THAP-type domain-containing protein</fullName>
    </recommendedName>
</protein>
<reference evidence="7" key="1">
    <citation type="submission" date="2023-11" db="EMBL/GenBank/DDBJ databases">
        <title>Genome assemblies of two species of porcelain crab, Petrolisthes cinctipes and Petrolisthes manimaculis (Anomura: Porcellanidae).</title>
        <authorList>
            <person name="Angst P."/>
        </authorList>
    </citation>
    <scope>NUCLEOTIDE SEQUENCE</scope>
    <source>
        <strain evidence="7">PB745_02</strain>
        <tissue evidence="7">Gill</tissue>
    </source>
</reference>
<dbReference type="SMART" id="SM00980">
    <property type="entry name" value="THAP"/>
    <property type="match status" value="1"/>
</dbReference>
<organism evidence="7 8">
    <name type="scientific">Petrolisthes manimaculis</name>
    <dbReference type="NCBI Taxonomy" id="1843537"/>
    <lineage>
        <taxon>Eukaryota</taxon>
        <taxon>Metazoa</taxon>
        <taxon>Ecdysozoa</taxon>
        <taxon>Arthropoda</taxon>
        <taxon>Crustacea</taxon>
        <taxon>Multicrustacea</taxon>
        <taxon>Malacostraca</taxon>
        <taxon>Eumalacostraca</taxon>
        <taxon>Eucarida</taxon>
        <taxon>Decapoda</taxon>
        <taxon>Pleocyemata</taxon>
        <taxon>Anomura</taxon>
        <taxon>Galatheoidea</taxon>
        <taxon>Porcellanidae</taxon>
        <taxon>Petrolisthes</taxon>
    </lineage>
</organism>
<evidence type="ECO:0000256" key="4">
    <source>
        <dbReference type="ARBA" id="ARBA00023125"/>
    </source>
</evidence>